<gene>
    <name evidence="1" type="ORF">ENO59_08245</name>
</gene>
<dbReference type="Pfam" id="PF03400">
    <property type="entry name" value="DDE_Tnp_IS1"/>
    <property type="match status" value="1"/>
</dbReference>
<comment type="caution">
    <text evidence="1">The sequence shown here is derived from an EMBL/GenBank/DDBJ whole genome shotgun (WGS) entry which is preliminary data.</text>
</comment>
<dbReference type="InterPro" id="IPR005063">
    <property type="entry name" value="Transposase_27"/>
</dbReference>
<proteinExistence type="predicted"/>
<reference evidence="1" key="1">
    <citation type="journal article" date="2020" name="mSystems">
        <title>Genome- and Community-Level Interaction Insights into Carbon Utilization and Element Cycling Functions of Hydrothermarchaeota in Hydrothermal Sediment.</title>
        <authorList>
            <person name="Zhou Z."/>
            <person name="Liu Y."/>
            <person name="Xu W."/>
            <person name="Pan J."/>
            <person name="Luo Z.H."/>
            <person name="Li M."/>
        </authorList>
    </citation>
    <scope>NUCLEOTIDE SEQUENCE [LARGE SCALE GENOMIC DNA]</scope>
    <source>
        <strain evidence="1">SpSt-143</strain>
    </source>
</reference>
<accession>A0A7V2B1G4</accession>
<evidence type="ECO:0000313" key="1">
    <source>
        <dbReference type="EMBL" id="HER96490.1"/>
    </source>
</evidence>
<dbReference type="AlphaFoldDB" id="A0A7V2B1G4"/>
<dbReference type="GO" id="GO:0006313">
    <property type="term" value="P:DNA transposition"/>
    <property type="evidence" value="ECO:0007669"/>
    <property type="project" value="InterPro"/>
</dbReference>
<sequence>MLQHTTRIRGRQVVTWVFGDRSQALCQKPGESIPQAYRSYQSSSDFGTADASVFPLEAHLQIDKQSRQLAHIERWHNPLRYRLARYDQKTLTFSKSEAMHEGVTRWFFSLTYNLSHLS</sequence>
<name>A0A7V2B1G4_RHOMR</name>
<protein>
    <submittedName>
        <fullName evidence="1">Uncharacterized protein</fullName>
    </submittedName>
</protein>
<dbReference type="GO" id="GO:0004803">
    <property type="term" value="F:transposase activity"/>
    <property type="evidence" value="ECO:0007669"/>
    <property type="project" value="InterPro"/>
</dbReference>
<dbReference type="GO" id="GO:0003677">
    <property type="term" value="F:DNA binding"/>
    <property type="evidence" value="ECO:0007669"/>
    <property type="project" value="InterPro"/>
</dbReference>
<dbReference type="EMBL" id="DSGB01000006">
    <property type="protein sequence ID" value="HER96490.1"/>
    <property type="molecule type" value="Genomic_DNA"/>
</dbReference>
<organism evidence="1">
    <name type="scientific">Rhodothermus marinus</name>
    <name type="common">Rhodothermus obamensis</name>
    <dbReference type="NCBI Taxonomy" id="29549"/>
    <lineage>
        <taxon>Bacteria</taxon>
        <taxon>Pseudomonadati</taxon>
        <taxon>Rhodothermota</taxon>
        <taxon>Rhodothermia</taxon>
        <taxon>Rhodothermales</taxon>
        <taxon>Rhodothermaceae</taxon>
        <taxon>Rhodothermus</taxon>
    </lineage>
</organism>